<dbReference type="KEGG" id="doe:DENOEST_1918"/>
<dbReference type="InterPro" id="IPR055172">
    <property type="entry name" value="HTH_RsaL-like"/>
</dbReference>
<evidence type="ECO:0000313" key="2">
    <source>
        <dbReference type="EMBL" id="CAB1369083.1"/>
    </source>
</evidence>
<gene>
    <name evidence="2" type="ORF">DENOEST_1918</name>
</gene>
<protein>
    <recommendedName>
        <fullName evidence="1">RsaL-like HTH domain-containing protein</fullName>
    </recommendedName>
</protein>
<dbReference type="Proteomes" id="UP000515733">
    <property type="component" value="Chromosome"/>
</dbReference>
<reference evidence="2 3" key="1">
    <citation type="submission" date="2020-03" db="EMBL/GenBank/DDBJ databases">
        <authorList>
            <consortium name="Genoscope - CEA"/>
            <person name="William W."/>
        </authorList>
    </citation>
    <scope>NUCLEOTIDE SEQUENCE [LARGE SCALE GENOMIC DNA]</scope>
    <source>
        <strain evidence="3">DSM 16959</strain>
    </source>
</reference>
<organism evidence="2 3">
    <name type="scientific">Denitratisoma oestradiolicum</name>
    <dbReference type="NCBI Taxonomy" id="311182"/>
    <lineage>
        <taxon>Bacteria</taxon>
        <taxon>Pseudomonadati</taxon>
        <taxon>Pseudomonadota</taxon>
        <taxon>Betaproteobacteria</taxon>
        <taxon>Nitrosomonadales</taxon>
        <taxon>Sterolibacteriaceae</taxon>
        <taxon>Denitratisoma</taxon>
    </lineage>
</organism>
<evidence type="ECO:0000259" key="1">
    <source>
        <dbReference type="Pfam" id="PF22495"/>
    </source>
</evidence>
<keyword evidence="3" id="KW-1185">Reference proteome</keyword>
<dbReference type="CDD" id="cd00093">
    <property type="entry name" value="HTH_XRE"/>
    <property type="match status" value="1"/>
</dbReference>
<dbReference type="Gene3D" id="1.10.260.40">
    <property type="entry name" value="lambda repressor-like DNA-binding domains"/>
    <property type="match status" value="1"/>
</dbReference>
<dbReference type="RefSeq" id="WP_145769087.1">
    <property type="nucleotide sequence ID" value="NZ_LR778301.1"/>
</dbReference>
<dbReference type="OrthoDB" id="3173404at2"/>
<dbReference type="InterPro" id="IPR001387">
    <property type="entry name" value="Cro/C1-type_HTH"/>
</dbReference>
<dbReference type="AlphaFoldDB" id="A0A6S6XSW2"/>
<proteinExistence type="predicted"/>
<dbReference type="SUPFAM" id="SSF47413">
    <property type="entry name" value="lambda repressor-like DNA-binding domains"/>
    <property type="match status" value="1"/>
</dbReference>
<accession>A0A6S6XSW2</accession>
<dbReference type="EMBL" id="LR778301">
    <property type="protein sequence ID" value="CAB1369083.1"/>
    <property type="molecule type" value="Genomic_DNA"/>
</dbReference>
<dbReference type="GO" id="GO:0003677">
    <property type="term" value="F:DNA binding"/>
    <property type="evidence" value="ECO:0007669"/>
    <property type="project" value="InterPro"/>
</dbReference>
<evidence type="ECO:0000313" key="3">
    <source>
        <dbReference type="Proteomes" id="UP000515733"/>
    </source>
</evidence>
<name>A0A6S6XSW2_9PROT</name>
<dbReference type="Pfam" id="PF22495">
    <property type="entry name" value="HTH_92"/>
    <property type="match status" value="1"/>
</dbReference>
<sequence>MSKLPAPGKKQPKPSLGNIKAVRLARGENQMQFWSRLGVTQSGGSRYEAGRGIPQPTGILAMLYLTGAIDDAALAKAKKAAKA</sequence>
<dbReference type="InterPro" id="IPR010982">
    <property type="entry name" value="Lambda_DNA-bd_dom_sf"/>
</dbReference>
<feature type="domain" description="RsaL-like HTH" evidence="1">
    <location>
        <begin position="20"/>
        <end position="64"/>
    </location>
</feature>